<reference evidence="8" key="1">
    <citation type="journal article" date="2023" name="Mol. Phylogenet. Evol.">
        <title>Genome-scale phylogeny and comparative genomics of the fungal order Sordariales.</title>
        <authorList>
            <person name="Hensen N."/>
            <person name="Bonometti L."/>
            <person name="Westerberg I."/>
            <person name="Brannstrom I.O."/>
            <person name="Guillou S."/>
            <person name="Cros-Aarteil S."/>
            <person name="Calhoun S."/>
            <person name="Haridas S."/>
            <person name="Kuo A."/>
            <person name="Mondo S."/>
            <person name="Pangilinan J."/>
            <person name="Riley R."/>
            <person name="LaButti K."/>
            <person name="Andreopoulos B."/>
            <person name="Lipzen A."/>
            <person name="Chen C."/>
            <person name="Yan M."/>
            <person name="Daum C."/>
            <person name="Ng V."/>
            <person name="Clum A."/>
            <person name="Steindorff A."/>
            <person name="Ohm R.A."/>
            <person name="Martin F."/>
            <person name="Silar P."/>
            <person name="Natvig D.O."/>
            <person name="Lalanne C."/>
            <person name="Gautier V."/>
            <person name="Ament-Velasquez S.L."/>
            <person name="Kruys A."/>
            <person name="Hutchinson M.I."/>
            <person name="Powell A.J."/>
            <person name="Barry K."/>
            <person name="Miller A.N."/>
            <person name="Grigoriev I.V."/>
            <person name="Debuchy R."/>
            <person name="Gladieux P."/>
            <person name="Hiltunen Thoren M."/>
            <person name="Johannesson H."/>
        </authorList>
    </citation>
    <scope>NUCLEOTIDE SEQUENCE</scope>
    <source>
        <strain evidence="8">CBS 955.72</strain>
    </source>
</reference>
<dbReference type="PROSITE" id="PS00137">
    <property type="entry name" value="SUBTILASE_HIS"/>
    <property type="match status" value="1"/>
</dbReference>
<reference evidence="8" key="2">
    <citation type="submission" date="2023-06" db="EMBL/GenBank/DDBJ databases">
        <authorList>
            <consortium name="Lawrence Berkeley National Laboratory"/>
            <person name="Haridas S."/>
            <person name="Hensen N."/>
            <person name="Bonometti L."/>
            <person name="Westerberg I."/>
            <person name="Brannstrom I.O."/>
            <person name="Guillou S."/>
            <person name="Cros-Aarteil S."/>
            <person name="Calhoun S."/>
            <person name="Kuo A."/>
            <person name="Mondo S."/>
            <person name="Pangilinan J."/>
            <person name="Riley R."/>
            <person name="Labutti K."/>
            <person name="Andreopoulos B."/>
            <person name="Lipzen A."/>
            <person name="Chen C."/>
            <person name="Yanf M."/>
            <person name="Daum C."/>
            <person name="Ng V."/>
            <person name="Clum A."/>
            <person name="Steindorff A."/>
            <person name="Ohm R."/>
            <person name="Martin F."/>
            <person name="Silar P."/>
            <person name="Natvig D."/>
            <person name="Lalanne C."/>
            <person name="Gautier V."/>
            <person name="Ament-Velasquez S.L."/>
            <person name="Kruys A."/>
            <person name="Hutchinson M.I."/>
            <person name="Powell A.J."/>
            <person name="Barry K."/>
            <person name="Miller A.N."/>
            <person name="Grigoriev I.V."/>
            <person name="Debuchy R."/>
            <person name="Gladieux P."/>
            <person name="Thoren M.H."/>
            <person name="Johannesson H."/>
        </authorList>
    </citation>
    <scope>NUCLEOTIDE SEQUENCE</scope>
    <source>
        <strain evidence="8">CBS 955.72</strain>
    </source>
</reference>
<evidence type="ECO:0000256" key="5">
    <source>
        <dbReference type="PROSITE-ProRule" id="PRU01240"/>
    </source>
</evidence>
<dbReference type="InterPro" id="IPR023827">
    <property type="entry name" value="Peptidase_S8_Asp-AS"/>
</dbReference>
<evidence type="ECO:0000313" key="9">
    <source>
        <dbReference type="Proteomes" id="UP001275084"/>
    </source>
</evidence>
<dbReference type="Proteomes" id="UP001275084">
    <property type="component" value="Unassembled WGS sequence"/>
</dbReference>
<evidence type="ECO:0000256" key="6">
    <source>
        <dbReference type="SAM" id="SignalP"/>
    </source>
</evidence>
<dbReference type="GO" id="GO:0006508">
    <property type="term" value="P:proteolysis"/>
    <property type="evidence" value="ECO:0007669"/>
    <property type="project" value="UniProtKB-KW"/>
</dbReference>
<keyword evidence="2 8" id="KW-0645">Protease</keyword>
<dbReference type="GO" id="GO:0004252">
    <property type="term" value="F:serine-type endopeptidase activity"/>
    <property type="evidence" value="ECO:0007669"/>
    <property type="project" value="InterPro"/>
</dbReference>
<evidence type="ECO:0000256" key="3">
    <source>
        <dbReference type="ARBA" id="ARBA00022801"/>
    </source>
</evidence>
<keyword evidence="6" id="KW-0732">Signal</keyword>
<feature type="domain" description="Peptidase S8/S53" evidence="7">
    <location>
        <begin position="137"/>
        <end position="214"/>
    </location>
</feature>
<keyword evidence="4" id="KW-0720">Serine protease</keyword>
<evidence type="ECO:0000256" key="1">
    <source>
        <dbReference type="ARBA" id="ARBA00011073"/>
    </source>
</evidence>
<keyword evidence="3" id="KW-0378">Hydrolase</keyword>
<dbReference type="InterPro" id="IPR050131">
    <property type="entry name" value="Peptidase_S8_subtilisin-like"/>
</dbReference>
<evidence type="ECO:0000256" key="4">
    <source>
        <dbReference type="ARBA" id="ARBA00022825"/>
    </source>
</evidence>
<organism evidence="8 9">
    <name type="scientific">Lasiosphaeria hispida</name>
    <dbReference type="NCBI Taxonomy" id="260671"/>
    <lineage>
        <taxon>Eukaryota</taxon>
        <taxon>Fungi</taxon>
        <taxon>Dikarya</taxon>
        <taxon>Ascomycota</taxon>
        <taxon>Pezizomycotina</taxon>
        <taxon>Sordariomycetes</taxon>
        <taxon>Sordariomycetidae</taxon>
        <taxon>Sordariales</taxon>
        <taxon>Lasiosphaeriaceae</taxon>
        <taxon>Lasiosphaeria</taxon>
    </lineage>
</organism>
<comment type="caution">
    <text evidence="5">Lacks conserved residue(s) required for the propagation of feature annotation.</text>
</comment>
<protein>
    <submittedName>
        <fullName evidence="8">Subtilisin-like serine protease PR1B</fullName>
    </submittedName>
</protein>
<feature type="signal peptide" evidence="6">
    <location>
        <begin position="1"/>
        <end position="16"/>
    </location>
</feature>
<dbReference type="InterPro" id="IPR000209">
    <property type="entry name" value="Peptidase_S8/S53_dom"/>
</dbReference>
<evidence type="ECO:0000256" key="2">
    <source>
        <dbReference type="ARBA" id="ARBA00022670"/>
    </source>
</evidence>
<evidence type="ECO:0000259" key="7">
    <source>
        <dbReference type="Pfam" id="PF00082"/>
    </source>
</evidence>
<dbReference type="EMBL" id="JAUIQD010000006">
    <property type="protein sequence ID" value="KAK3347090.1"/>
    <property type="molecule type" value="Genomic_DNA"/>
</dbReference>
<feature type="chain" id="PRO_5042528575" evidence="6">
    <location>
        <begin position="17"/>
        <end position="295"/>
    </location>
</feature>
<keyword evidence="9" id="KW-1185">Reference proteome</keyword>
<proteinExistence type="inferred from homology"/>
<dbReference type="InterPro" id="IPR022398">
    <property type="entry name" value="Peptidase_S8_His-AS"/>
</dbReference>
<dbReference type="PANTHER" id="PTHR43806:SF58">
    <property type="entry name" value="ALKALINE PROTEASE 1-RELATED"/>
    <property type="match status" value="1"/>
</dbReference>
<dbReference type="PRINTS" id="PR00723">
    <property type="entry name" value="SUBTILISIN"/>
</dbReference>
<dbReference type="InterPro" id="IPR015500">
    <property type="entry name" value="Peptidase_S8_subtilisin-rel"/>
</dbReference>
<evidence type="ECO:0000313" key="8">
    <source>
        <dbReference type="EMBL" id="KAK3347090.1"/>
    </source>
</evidence>
<dbReference type="Pfam" id="PF00082">
    <property type="entry name" value="Peptidase_S8"/>
    <property type="match status" value="1"/>
</dbReference>
<dbReference type="InterPro" id="IPR036852">
    <property type="entry name" value="Peptidase_S8/S53_dom_sf"/>
</dbReference>
<dbReference type="Gene3D" id="3.40.50.200">
    <property type="entry name" value="Peptidase S8/S53 domain"/>
    <property type="match status" value="2"/>
</dbReference>
<dbReference type="PROSITE" id="PS00136">
    <property type="entry name" value="SUBTILASE_ASP"/>
    <property type="match status" value="1"/>
</dbReference>
<dbReference type="SUPFAM" id="SSF52743">
    <property type="entry name" value="Subtilisin-like"/>
    <property type="match status" value="1"/>
</dbReference>
<accession>A0AAJ0MBB0</accession>
<name>A0AAJ0MBB0_9PEZI</name>
<gene>
    <name evidence="8" type="ORF">B0T25DRAFT_613938</name>
</gene>
<comment type="similarity">
    <text evidence="1 5">Belongs to the peptidase S8 family.</text>
</comment>
<comment type="caution">
    <text evidence="8">The sequence shown here is derived from an EMBL/GenBank/DDBJ whole genome shotgun (WGS) entry which is preliminary data.</text>
</comment>
<sequence length="295" mass="30762">MLRSATLLVLLPAALAVPLVERLDRRAPLPEASSSSGVPSSYIVKLRGDTTEAALSSAFANHRPDYIYRGRGFRGFRLETPFHRLPRIPFQVEYVEQDAVLTITDSTVSRPSAPWGLARISSRTLGAITYRYDATSGKGTCSCIIDTGVDLAHPDLSGHAVWGANLADPFDADGNGHGTSVASVVGGLIYGVAKKTAIIAVKVLDSNGSAALVSSGVFVTAAAGGSGDDANNYSPTSKPTVFAVGASDRDDNRAPFSNYGLLIDMFAPGVDILPGSAAATIATKDILKAILPEIS</sequence>
<dbReference type="PROSITE" id="PS51892">
    <property type="entry name" value="SUBTILASE"/>
    <property type="match status" value="1"/>
</dbReference>
<dbReference type="PANTHER" id="PTHR43806">
    <property type="entry name" value="PEPTIDASE S8"/>
    <property type="match status" value="1"/>
</dbReference>
<dbReference type="AlphaFoldDB" id="A0AAJ0MBB0"/>